<evidence type="ECO:0000313" key="2">
    <source>
        <dbReference type="EMBL" id="AIG43393.1"/>
    </source>
</evidence>
<dbReference type="Proteomes" id="UP000028185">
    <property type="component" value="Chromosome"/>
</dbReference>
<proteinExistence type="predicted"/>
<evidence type="ECO:0000256" key="1">
    <source>
        <dbReference type="SAM" id="Phobius"/>
    </source>
</evidence>
<reference evidence="2 3" key="1">
    <citation type="journal article" date="2014" name="Genome Announc.">
        <title>Whole-Genome Sequence of Streptococcus suis Serotype 4 Reference Strain 6407.</title>
        <authorList>
            <person name="Wang K."/>
            <person name="Chen J."/>
            <person name="Yao H."/>
            <person name="Lu C."/>
        </authorList>
    </citation>
    <scope>NUCLEOTIDE SEQUENCE [LARGE SCALE GENOMIC DNA]</scope>
    <source>
        <strain evidence="2">6407</strain>
    </source>
</reference>
<dbReference type="EMBL" id="CP008921">
    <property type="protein sequence ID" value="AIG43393.1"/>
    <property type="molecule type" value="Genomic_DNA"/>
</dbReference>
<dbReference type="HOGENOM" id="CLU_2686385_0_0_9"/>
<protein>
    <submittedName>
        <fullName evidence="2">Uncharacterized protein</fullName>
    </submittedName>
</protein>
<keyword evidence="1" id="KW-1133">Transmembrane helix</keyword>
<dbReference type="RefSeq" id="WP_002934981.1">
    <property type="nucleotide sequence ID" value="NZ_ALLE01000017.1"/>
</dbReference>
<keyword evidence="1" id="KW-0812">Transmembrane</keyword>
<organism evidence="2 3">
    <name type="scientific">Streptococcus suis 6407</name>
    <dbReference type="NCBI Taxonomy" id="1214179"/>
    <lineage>
        <taxon>Bacteria</taxon>
        <taxon>Bacillati</taxon>
        <taxon>Bacillota</taxon>
        <taxon>Bacilli</taxon>
        <taxon>Lactobacillales</taxon>
        <taxon>Streptococcaceae</taxon>
        <taxon>Streptococcus</taxon>
    </lineage>
</organism>
<gene>
    <name evidence="2" type="ORF">ID09_04835</name>
</gene>
<sequence length="74" mass="8548">MAYKYRMILSFLLAGLCLYLVATVFAKSIWEGPLFLAFSFYSLIYGCVMLYKWKPTAAKIIFQCIGEFLSLPWS</sequence>
<dbReference type="AlphaFoldDB" id="A0A075SHT9"/>
<evidence type="ECO:0000313" key="3">
    <source>
        <dbReference type="Proteomes" id="UP000028185"/>
    </source>
</evidence>
<accession>A0A075SHT9</accession>
<keyword evidence="1" id="KW-0472">Membrane</keyword>
<name>A0A075SHT9_STRSU</name>
<feature type="transmembrane region" description="Helical" evidence="1">
    <location>
        <begin position="36"/>
        <end position="53"/>
    </location>
</feature>
<dbReference type="PATRIC" id="fig|1214179.4.peg.926"/>